<dbReference type="Proteomes" id="UP000831701">
    <property type="component" value="Chromosome 6"/>
</dbReference>
<organism evidence="1 2">
    <name type="scientific">Scortum barcoo</name>
    <name type="common">barcoo grunter</name>
    <dbReference type="NCBI Taxonomy" id="214431"/>
    <lineage>
        <taxon>Eukaryota</taxon>
        <taxon>Metazoa</taxon>
        <taxon>Chordata</taxon>
        <taxon>Craniata</taxon>
        <taxon>Vertebrata</taxon>
        <taxon>Euteleostomi</taxon>
        <taxon>Actinopterygii</taxon>
        <taxon>Neopterygii</taxon>
        <taxon>Teleostei</taxon>
        <taxon>Neoteleostei</taxon>
        <taxon>Acanthomorphata</taxon>
        <taxon>Eupercaria</taxon>
        <taxon>Centrarchiformes</taxon>
        <taxon>Terapontoidei</taxon>
        <taxon>Terapontidae</taxon>
        <taxon>Scortum</taxon>
    </lineage>
</organism>
<feature type="non-terminal residue" evidence="1">
    <location>
        <position position="1"/>
    </location>
</feature>
<comment type="caution">
    <text evidence="1">The sequence shown here is derived from an EMBL/GenBank/DDBJ whole genome shotgun (WGS) entry which is preliminary data.</text>
</comment>
<protein>
    <submittedName>
        <fullName evidence="1">Uncharacterized protein</fullName>
    </submittedName>
</protein>
<accession>A0ACB8WUJ3</accession>
<sequence>ALHLLRHHRSFYLRHHHHQRLLNILKHHRSNVHHRRRLLKILRCPRFSTTATISSLPSNTTGPTSTTAKGSSEPSGATGPTTTKGSSISSSSTGFSTTTTISSIFSNTTGPSSTTTKASPISSSTKGPTSSTAKGSSGSFKLQDPYDHETHQPYQPLGPQELHQPQEPKGLHQPYQPQQPHQPTSPQASSIYQPSASKEPSFQSCEVAVSQRVPCRGADISAAACEAISCCFDGQQCYFGKAVTVQYTKDAQFIVVVPVTACGSVVMEEPGVLSIRTRCLLHMKLRLGILEPLPGTATMNRGGLGLPDLRLYYVSFEMAKLAKHWNKDNQLDECGLQLFLQPTDYPVTKVLRDPVYVEVQLIEKTDPKLILTLGRCWTTASPNTHSLPQWDILIDRCPYRDDHYLSSLVPVSPSSGLDFPGHYRRFMFKMFTFVNPSSIKPMKEQVYIHCSTAVCSALSGRNCEPSCFRKKRDVRAADKKTAEP</sequence>
<reference evidence="1" key="1">
    <citation type="submission" date="2022-04" db="EMBL/GenBank/DDBJ databases">
        <title>Jade perch genome.</title>
        <authorList>
            <person name="Chao B."/>
        </authorList>
    </citation>
    <scope>NUCLEOTIDE SEQUENCE</scope>
    <source>
        <strain evidence="1">CB-2022</strain>
    </source>
</reference>
<evidence type="ECO:0000313" key="1">
    <source>
        <dbReference type="EMBL" id="KAI3371430.1"/>
    </source>
</evidence>
<keyword evidence="2" id="KW-1185">Reference proteome</keyword>
<proteinExistence type="predicted"/>
<feature type="non-terminal residue" evidence="1">
    <location>
        <position position="484"/>
    </location>
</feature>
<dbReference type="EMBL" id="CM041536">
    <property type="protein sequence ID" value="KAI3371430.1"/>
    <property type="molecule type" value="Genomic_DNA"/>
</dbReference>
<gene>
    <name evidence="1" type="ORF">L3Q82_024033</name>
</gene>
<name>A0ACB8WUJ3_9TELE</name>
<evidence type="ECO:0000313" key="2">
    <source>
        <dbReference type="Proteomes" id="UP000831701"/>
    </source>
</evidence>